<dbReference type="EMBL" id="CP001812">
    <property type="protein sequence ID" value="ADL36181.1"/>
    <property type="molecule type" value="Genomic_DNA"/>
</dbReference>
<dbReference type="Proteomes" id="UP000001299">
    <property type="component" value="Plasmid pCY360"/>
</dbReference>
<proteinExistence type="predicted"/>
<geneLocation type="plasmid" evidence="2 3">
    <name>pCY360</name>
</geneLocation>
<accession>E0S449</accession>
<evidence type="ECO:0000313" key="3">
    <source>
        <dbReference type="Proteomes" id="UP000001299"/>
    </source>
</evidence>
<evidence type="ECO:0000256" key="1">
    <source>
        <dbReference type="SAM" id="Coils"/>
    </source>
</evidence>
<gene>
    <name evidence="2" type="ordered locus">bpr_II244</name>
</gene>
<evidence type="ECO:0000313" key="2">
    <source>
        <dbReference type="EMBL" id="ADL36181.1"/>
    </source>
</evidence>
<dbReference type="KEGG" id="bpb:bpr_II244"/>
<name>E0S449_BUTPB</name>
<protein>
    <submittedName>
        <fullName evidence="2">Uncharacterized protein</fullName>
    </submittedName>
</protein>
<keyword evidence="2" id="KW-0614">Plasmid</keyword>
<keyword evidence="3" id="KW-1185">Reference proteome</keyword>
<keyword evidence="1" id="KW-0175">Coiled coil</keyword>
<reference evidence="2 3" key="1">
    <citation type="journal article" date="2010" name="PLoS ONE">
        <title>The glycobiome of the rumen bacterium Butyrivibrio proteoclasticus B316(T) highlights adaptation to a polysaccharide-rich environment.</title>
        <authorList>
            <person name="Kelly W.J."/>
            <person name="Leahy S.C."/>
            <person name="Altermann E."/>
            <person name="Yeoman C.J."/>
            <person name="Dunne J.C."/>
            <person name="Kong Z."/>
            <person name="Pacheco D.M."/>
            <person name="Li D."/>
            <person name="Noel S.J."/>
            <person name="Moon C.D."/>
            <person name="Cookson A.L."/>
            <person name="Attwood G.T."/>
        </authorList>
    </citation>
    <scope>NUCLEOTIDE SEQUENCE [LARGE SCALE GENOMIC DNA]</scope>
    <source>
        <strain evidence="3">ATCC 51982 / DSM 14932 / B316</strain>
        <plasmid evidence="3">Plasmid pCY360</plasmid>
    </source>
</reference>
<sequence length="328" mass="36373">MIIKTKKKGDVNKKVDKKTFRIALVVALILFLTAVGTAVVELHQISADIADQRARLENSIADSVTSYMETKYLADIDGITGEGDLNGNALTQEEIDALMQEVMSVLNESLNDDVYKGLSTLAVDELKSKIDQAIQNALINNNIDKDLISNEIQLLVMKALESYLNETLQQLEENNTNISELSSIINQSNTKIDNIKNSITNVQKSYEEQIANLKKIDANLAKQIEEILKGSAKTSEEYNTKIANLLKQISELNQSLSNANTTINNNYNTINSKIDETNKTIINNQTDINNQIENIKEVINQNQENSVKAKITARTDGGNGNQFIIVTP</sequence>
<dbReference type="RefSeq" id="WP_013282830.1">
    <property type="nucleotide sequence ID" value="NC_014389.1"/>
</dbReference>
<dbReference type="AlphaFoldDB" id="E0S449"/>
<dbReference type="HOGENOM" id="CLU_846435_0_0_9"/>
<feature type="coiled-coil region" evidence="1">
    <location>
        <begin position="206"/>
        <end position="262"/>
    </location>
</feature>
<organism evidence="2 3">
    <name type="scientific">Butyrivibrio proteoclasticus (strain ATCC 51982 / DSM 14932 / B316)</name>
    <name type="common">Clostridium proteoclasticum</name>
    <dbReference type="NCBI Taxonomy" id="515622"/>
    <lineage>
        <taxon>Bacteria</taxon>
        <taxon>Bacillati</taxon>
        <taxon>Bacillota</taxon>
        <taxon>Clostridia</taxon>
        <taxon>Lachnospirales</taxon>
        <taxon>Lachnospiraceae</taxon>
        <taxon>Butyrivibrio</taxon>
    </lineage>
</organism>